<dbReference type="SUPFAM" id="SSF52540">
    <property type="entry name" value="P-loop containing nucleoside triphosphate hydrolases"/>
    <property type="match status" value="1"/>
</dbReference>
<dbReference type="InterPro" id="IPR010635">
    <property type="entry name" value="Heparan_SO4-6-sulfoTrfase"/>
</dbReference>
<evidence type="ECO:0000256" key="5">
    <source>
        <dbReference type="ARBA" id="ARBA00022968"/>
    </source>
</evidence>
<proteinExistence type="inferred from homology"/>
<keyword evidence="8" id="KW-0325">Glycoprotein</keyword>
<feature type="region of interest" description="Disordered" evidence="10">
    <location>
        <begin position="126"/>
        <end position="155"/>
    </location>
</feature>
<dbReference type="InterPro" id="IPR013865">
    <property type="entry name" value="FAM32A"/>
</dbReference>
<dbReference type="Proteomes" id="UP000318571">
    <property type="component" value="Chromosome 2"/>
</dbReference>
<comment type="subcellular location">
    <subcellularLocation>
        <location evidence="1 9">Membrane</location>
        <topology evidence="1 9">Single-pass type II membrane protein</topology>
    </subcellularLocation>
</comment>
<feature type="region of interest" description="Disordered" evidence="10">
    <location>
        <begin position="17"/>
        <end position="71"/>
    </location>
</feature>
<comment type="caution">
    <text evidence="11">The sequence shown here is derived from an EMBL/GenBank/DDBJ whole genome shotgun (WGS) entry which is preliminary data.</text>
</comment>
<feature type="transmembrane region" description="Helical" evidence="9">
    <location>
        <begin position="164"/>
        <end position="183"/>
    </location>
</feature>
<evidence type="ECO:0000256" key="4">
    <source>
        <dbReference type="ARBA" id="ARBA00022692"/>
    </source>
</evidence>
<dbReference type="Pfam" id="PF03567">
    <property type="entry name" value="Sulfotransfer_2"/>
    <property type="match status" value="1"/>
</dbReference>
<evidence type="ECO:0000256" key="7">
    <source>
        <dbReference type="ARBA" id="ARBA00023136"/>
    </source>
</evidence>
<dbReference type="FunFam" id="3.40.50.300:FF:000347">
    <property type="entry name" value="Heparan-sulfate 6-O-sulfotransferase"/>
    <property type="match status" value="1"/>
</dbReference>
<evidence type="ECO:0000256" key="3">
    <source>
        <dbReference type="ARBA" id="ARBA00022679"/>
    </source>
</evidence>
<feature type="region of interest" description="Disordered" evidence="10">
    <location>
        <begin position="199"/>
        <end position="219"/>
    </location>
</feature>
<keyword evidence="7 9" id="KW-0472">Membrane</keyword>
<comment type="similarity">
    <text evidence="2 9">Belongs to the sulfotransferase 6 family.</text>
</comment>
<organism evidence="11 12">
    <name type="scientific">Tigriopus californicus</name>
    <name type="common">Marine copepod</name>
    <dbReference type="NCBI Taxonomy" id="6832"/>
    <lineage>
        <taxon>Eukaryota</taxon>
        <taxon>Metazoa</taxon>
        <taxon>Ecdysozoa</taxon>
        <taxon>Arthropoda</taxon>
        <taxon>Crustacea</taxon>
        <taxon>Multicrustacea</taxon>
        <taxon>Hexanauplia</taxon>
        <taxon>Copepoda</taxon>
        <taxon>Harpacticoida</taxon>
        <taxon>Harpacticidae</taxon>
        <taxon>Tigriopus</taxon>
    </lineage>
</organism>
<dbReference type="STRING" id="6832.A0A553PB36"/>
<reference evidence="11 12" key="1">
    <citation type="journal article" date="2018" name="Nat. Ecol. Evol.">
        <title>Genomic signatures of mitonuclear coevolution across populations of Tigriopus californicus.</title>
        <authorList>
            <person name="Barreto F.S."/>
            <person name="Watson E.T."/>
            <person name="Lima T.G."/>
            <person name="Willett C.S."/>
            <person name="Edmands S."/>
            <person name="Li W."/>
            <person name="Burton R.S."/>
        </authorList>
    </citation>
    <scope>NUCLEOTIDE SEQUENCE [LARGE SCALE GENOMIC DNA]</scope>
    <source>
        <strain evidence="11 12">San Diego</strain>
    </source>
</reference>
<keyword evidence="6 9" id="KW-1133">Transmembrane helix</keyword>
<dbReference type="PANTHER" id="PTHR12812">
    <property type="entry name" value="HEPARAN SULFATE 6-O-SULFOTRANSFERASE 3"/>
    <property type="match status" value="1"/>
</dbReference>
<dbReference type="InterPro" id="IPR027417">
    <property type="entry name" value="P-loop_NTPase"/>
</dbReference>
<protein>
    <recommendedName>
        <fullName evidence="9">Heparan-sulfate 6-O-sulfotransferase</fullName>
        <ecNumber evidence="9">2.8.2.-</ecNumber>
    </recommendedName>
</protein>
<dbReference type="EC" id="2.8.2.-" evidence="9"/>
<evidence type="ECO:0000313" key="11">
    <source>
        <dbReference type="EMBL" id="TRY74888.1"/>
    </source>
</evidence>
<evidence type="ECO:0000256" key="6">
    <source>
        <dbReference type="ARBA" id="ARBA00022989"/>
    </source>
</evidence>
<keyword evidence="3 9" id="KW-0808">Transferase</keyword>
<feature type="compositionally biased region" description="Polar residues" evidence="10">
    <location>
        <begin position="199"/>
        <end position="208"/>
    </location>
</feature>
<dbReference type="Pfam" id="PF08555">
    <property type="entry name" value="FAM32A"/>
    <property type="match status" value="1"/>
</dbReference>
<comment type="catalytic activity">
    <reaction evidence="9">
        <text>alpha-D-glucosaminyl-[heparan sulfate](n) + 3'-phosphoadenylyl sulfate = 6-sulfo-alpha-D-glucosaminyl-[heparan sulfate](n) + adenosine 3',5'-bisphosphate + H(+)</text>
        <dbReference type="Rhea" id="RHEA:56604"/>
        <dbReference type="Rhea" id="RHEA-COMP:9830"/>
        <dbReference type="Rhea" id="RHEA-COMP:14621"/>
        <dbReference type="ChEBI" id="CHEBI:15378"/>
        <dbReference type="ChEBI" id="CHEBI:58339"/>
        <dbReference type="ChEBI" id="CHEBI:58343"/>
        <dbReference type="ChEBI" id="CHEBI:58388"/>
        <dbReference type="ChEBI" id="CHEBI:140604"/>
    </reaction>
</comment>
<evidence type="ECO:0000256" key="1">
    <source>
        <dbReference type="ARBA" id="ARBA00004606"/>
    </source>
</evidence>
<keyword evidence="4 9" id="KW-0812">Transmembrane</keyword>
<dbReference type="GO" id="GO:0016020">
    <property type="term" value="C:membrane"/>
    <property type="evidence" value="ECO:0007669"/>
    <property type="project" value="UniProtKB-SubCell"/>
</dbReference>
<dbReference type="GO" id="GO:0017095">
    <property type="term" value="F:heparan sulfate 6-sulfotransferase activity"/>
    <property type="evidence" value="ECO:0007669"/>
    <property type="project" value="TreeGrafter"/>
</dbReference>
<feature type="compositionally biased region" description="Basic residues" evidence="10">
    <location>
        <begin position="24"/>
        <end position="33"/>
    </location>
</feature>
<evidence type="ECO:0000256" key="10">
    <source>
        <dbReference type="SAM" id="MobiDB-lite"/>
    </source>
</evidence>
<dbReference type="EMBL" id="VCGU01000005">
    <property type="protein sequence ID" value="TRY74888.1"/>
    <property type="molecule type" value="Genomic_DNA"/>
</dbReference>
<name>A0A553PB36_TIGCA</name>
<dbReference type="Gene3D" id="3.40.50.300">
    <property type="entry name" value="P-loop containing nucleotide triphosphate hydrolases"/>
    <property type="match status" value="1"/>
</dbReference>
<evidence type="ECO:0000256" key="2">
    <source>
        <dbReference type="ARBA" id="ARBA00010109"/>
    </source>
</evidence>
<dbReference type="AlphaFoldDB" id="A0A553PB36"/>
<dbReference type="PANTHER" id="PTHR12812:SF0">
    <property type="entry name" value="HEPARAN-SULFATE 6-O-SULFOTRANSFERASE"/>
    <property type="match status" value="1"/>
</dbReference>
<keyword evidence="12" id="KW-1185">Reference proteome</keyword>
<evidence type="ECO:0000256" key="8">
    <source>
        <dbReference type="ARBA" id="ARBA00023180"/>
    </source>
</evidence>
<comment type="function">
    <text evidence="9">6-O-sulfation enzyme which catalyzes the transfer of sulfate from 3'-phosphoadenosine 5'-phosphosulfate (PAPS) to position 6 of the N-sulfoglucosamine residue (GlcNS) of heparan sulfate.</text>
</comment>
<dbReference type="InterPro" id="IPR005331">
    <property type="entry name" value="Sulfotransferase"/>
</dbReference>
<gene>
    <name evidence="11" type="ORF">TCAL_04511</name>
</gene>
<evidence type="ECO:0000313" key="12">
    <source>
        <dbReference type="Proteomes" id="UP000318571"/>
    </source>
</evidence>
<evidence type="ECO:0000256" key="9">
    <source>
        <dbReference type="RuleBase" id="RU364122"/>
    </source>
</evidence>
<sequence>MSAYEFAQKSALKLKGVQDGSGISKKKKKKSKKSTKDQEREEHSLVADTPSGSSSEGQALPPQPVKTAAEIAFLKKREKLDADRIRQKASVSHKDRVSKFNEYLDSLSEHYEQAKVEACDLVPLLETNGHNSSSSPPSSPEPLRARKTSQYYPSRRRKQPRCRVMIASLLFGVVFLVLVLVLYCPGDLFPDYSQFMPSRKSSSDNSSVGPDVGGSPPFPTLPTTIPVNFVTFDHMQEENFEFNLSGKDVMVFLHIQKTGGTTFGKHLVQDIDLEEPCECRRLKKRPKSRQYGAKSRVKRKIKCECFRPGEEGKYWLFSRYSTGWKCGLHPDWTELTACVDHYLDATEGHTEDRRYFYVTFLRDPVRRYLSEFRHVQRGATWKTALLRCNGRSPTPEEMPKCYQGEDWMDVTLPEFMGCPSNLAANRQTRMLADLRLVNCYNTTGISQLERDAVILQSAKENLHRMSFFGLTEMQRESQYVFQETFNLEFKENFVQYETNTGKRTENKLGDDVVARIKELNHLDIQLYDYARQLMDSRLLELKENDSDFDAHFDKLSKIGNFVSDDDIDNAIY</sequence>
<accession>A0A553PB36</accession>
<feature type="compositionally biased region" description="Basic and acidic residues" evidence="10">
    <location>
        <begin position="34"/>
        <end position="45"/>
    </location>
</feature>
<keyword evidence="5 9" id="KW-0735">Signal-anchor</keyword>